<dbReference type="EMBL" id="JBDIML010000001">
    <property type="protein sequence ID" value="MEN2765620.1"/>
    <property type="molecule type" value="Genomic_DNA"/>
</dbReference>
<protein>
    <submittedName>
        <fullName evidence="5">AMP-binding protein</fullName>
    </submittedName>
</protein>
<keyword evidence="6" id="KW-1185">Reference proteome</keyword>
<comment type="caution">
    <text evidence="5">The sequence shown here is derived from an EMBL/GenBank/DDBJ whole genome shotgun (WGS) entry which is preliminary data.</text>
</comment>
<keyword evidence="2" id="KW-0436">Ligase</keyword>
<feature type="domain" description="AMP-dependent synthetase/ligase" evidence="3">
    <location>
        <begin position="40"/>
        <end position="379"/>
    </location>
</feature>
<organism evidence="5 6">
    <name type="scientific">Ornithinibacillus xuwenensis</name>
    <dbReference type="NCBI Taxonomy" id="3144668"/>
    <lineage>
        <taxon>Bacteria</taxon>
        <taxon>Bacillati</taxon>
        <taxon>Bacillota</taxon>
        <taxon>Bacilli</taxon>
        <taxon>Bacillales</taxon>
        <taxon>Bacillaceae</taxon>
        <taxon>Ornithinibacillus</taxon>
    </lineage>
</organism>
<evidence type="ECO:0000313" key="5">
    <source>
        <dbReference type="EMBL" id="MEN2765620.1"/>
    </source>
</evidence>
<comment type="similarity">
    <text evidence="1">Belongs to the ATP-dependent AMP-binding enzyme family.</text>
</comment>
<gene>
    <name evidence="5" type="ORF">ABC228_00325</name>
</gene>
<evidence type="ECO:0000256" key="2">
    <source>
        <dbReference type="ARBA" id="ARBA00022598"/>
    </source>
</evidence>
<sequence>MKIMLLVSVLVKLKLLTPSGLISLIRGFYRSGVNLMTLVEIAAKRHGPQEAIVDDYHTFTYKELFQYSNRMATKFYDDFHLQPGMKVAILCRNHTFLISSLCAVSRIGADLHPLNTEMSLEQLKYFVKRYQYDAIIFDDEFKAIIEASNFTNQKIKLDPKQAINQEKPRVNQQKMPKSSKGRIILQTGGTTGKAKEAVHTPSLFYYLNPFMALLKRLRLTSYHTIYIGTPIFHGYGLAILLLSFPLGKKCVLTNRFEAEKACSIVQKHHVEVITVVPLMLKRMLQYNHPQLTSLRCIASGGALLDSVLIEETTTKLGDILYNLYGTSETGLNVIATPRDLRYSSQTIGRKVFGAVLDLKDKQMNTVPIGVVGQLYVKNSWSVGKKKNKWLRTGDLGYQDKNGYYYLCGRVDEMIISGGVNVFPSEVEQILITHPEIEDVVVIGIQDKEYGQRLQAFIQTDNLTESDITKWLKPRIARFQMPKKIHIIDDIPYTAVGKPDKKKIVEMITCVKGESMVGEIR</sequence>
<dbReference type="Gene3D" id="3.30.300.30">
    <property type="match status" value="1"/>
</dbReference>
<accession>A0ABU9XBI5</accession>
<reference evidence="5 6" key="1">
    <citation type="submission" date="2024-05" db="EMBL/GenBank/DDBJ databases">
        <authorList>
            <person name="Haq I."/>
            <person name="Ullah Z."/>
            <person name="Ahmad R."/>
            <person name="Li M."/>
            <person name="Tong Y."/>
        </authorList>
    </citation>
    <scope>NUCLEOTIDE SEQUENCE [LARGE SCALE GENOMIC DNA]</scope>
    <source>
        <strain evidence="5 6">16A2E</strain>
    </source>
</reference>
<dbReference type="PANTHER" id="PTHR43201">
    <property type="entry name" value="ACYL-COA SYNTHETASE"/>
    <property type="match status" value="1"/>
</dbReference>
<evidence type="ECO:0000259" key="4">
    <source>
        <dbReference type="Pfam" id="PF13193"/>
    </source>
</evidence>
<name>A0ABU9XBI5_9BACI</name>
<dbReference type="InterPro" id="IPR000873">
    <property type="entry name" value="AMP-dep_synth/lig_dom"/>
</dbReference>
<dbReference type="InterPro" id="IPR045851">
    <property type="entry name" value="AMP-bd_C_sf"/>
</dbReference>
<evidence type="ECO:0000259" key="3">
    <source>
        <dbReference type="Pfam" id="PF00501"/>
    </source>
</evidence>
<dbReference type="InterPro" id="IPR042099">
    <property type="entry name" value="ANL_N_sf"/>
</dbReference>
<dbReference type="RefSeq" id="WP_345823096.1">
    <property type="nucleotide sequence ID" value="NZ_JBDIML010000001.1"/>
</dbReference>
<dbReference type="PROSITE" id="PS00455">
    <property type="entry name" value="AMP_BINDING"/>
    <property type="match status" value="1"/>
</dbReference>
<dbReference type="Proteomes" id="UP001444625">
    <property type="component" value="Unassembled WGS sequence"/>
</dbReference>
<dbReference type="SUPFAM" id="SSF56801">
    <property type="entry name" value="Acetyl-CoA synthetase-like"/>
    <property type="match status" value="1"/>
</dbReference>
<proteinExistence type="inferred from homology"/>
<dbReference type="Pfam" id="PF13193">
    <property type="entry name" value="AMP-binding_C"/>
    <property type="match status" value="1"/>
</dbReference>
<dbReference type="Pfam" id="PF00501">
    <property type="entry name" value="AMP-binding"/>
    <property type="match status" value="1"/>
</dbReference>
<dbReference type="Gene3D" id="3.40.50.12780">
    <property type="entry name" value="N-terminal domain of ligase-like"/>
    <property type="match status" value="1"/>
</dbReference>
<dbReference type="InterPro" id="IPR025110">
    <property type="entry name" value="AMP-bd_C"/>
</dbReference>
<feature type="domain" description="AMP-binding enzyme C-terminal" evidence="4">
    <location>
        <begin position="425"/>
        <end position="497"/>
    </location>
</feature>
<evidence type="ECO:0000313" key="6">
    <source>
        <dbReference type="Proteomes" id="UP001444625"/>
    </source>
</evidence>
<dbReference type="CDD" id="cd04433">
    <property type="entry name" value="AFD_class_I"/>
    <property type="match status" value="1"/>
</dbReference>
<dbReference type="PANTHER" id="PTHR43201:SF5">
    <property type="entry name" value="MEDIUM-CHAIN ACYL-COA LIGASE ACSF2, MITOCHONDRIAL"/>
    <property type="match status" value="1"/>
</dbReference>
<dbReference type="InterPro" id="IPR020845">
    <property type="entry name" value="AMP-binding_CS"/>
</dbReference>
<evidence type="ECO:0000256" key="1">
    <source>
        <dbReference type="ARBA" id="ARBA00006432"/>
    </source>
</evidence>